<dbReference type="GO" id="GO:0032259">
    <property type="term" value="P:methylation"/>
    <property type="evidence" value="ECO:0007669"/>
    <property type="project" value="UniProtKB-KW"/>
</dbReference>
<keyword evidence="4 5" id="KW-0949">S-adenosyl-L-methionine</keyword>
<feature type="domain" description="Methyltransferase" evidence="6">
    <location>
        <begin position="33"/>
        <end position="124"/>
    </location>
</feature>
<dbReference type="PANTHER" id="PTHR43861:SF1">
    <property type="entry name" value="TRANS-ACONITATE 2-METHYLTRANSFERASE"/>
    <property type="match status" value="1"/>
</dbReference>
<dbReference type="NCBIfam" id="NF010703">
    <property type="entry name" value="PRK14103.1"/>
    <property type="match status" value="1"/>
</dbReference>
<evidence type="ECO:0000313" key="8">
    <source>
        <dbReference type="Proteomes" id="UP000437736"/>
    </source>
</evidence>
<comment type="subcellular location">
    <subcellularLocation>
        <location evidence="5">Cytoplasm</location>
    </subcellularLocation>
</comment>
<dbReference type="EMBL" id="WJHE01000432">
    <property type="protein sequence ID" value="MST32921.1"/>
    <property type="molecule type" value="Genomic_DNA"/>
</dbReference>
<dbReference type="PANTHER" id="PTHR43861">
    <property type="entry name" value="TRANS-ACONITATE 2-METHYLTRANSFERASE-RELATED"/>
    <property type="match status" value="1"/>
</dbReference>
<evidence type="ECO:0000256" key="3">
    <source>
        <dbReference type="ARBA" id="ARBA00022679"/>
    </source>
</evidence>
<keyword evidence="3 5" id="KW-0808">Transferase</keyword>
<keyword evidence="8" id="KW-1185">Reference proteome</keyword>
<protein>
    <recommendedName>
        <fullName evidence="5">Trans-aconitate 2-methyltransferase</fullName>
        <ecNumber evidence="5">2.1.1.144</ecNumber>
    </recommendedName>
</protein>
<organism evidence="7 8">
    <name type="scientific">Acidiferrimicrobium australe</name>
    <dbReference type="NCBI Taxonomy" id="2664430"/>
    <lineage>
        <taxon>Bacteria</taxon>
        <taxon>Bacillati</taxon>
        <taxon>Actinomycetota</taxon>
        <taxon>Acidimicrobiia</taxon>
        <taxon>Acidimicrobiales</taxon>
        <taxon>Acidimicrobiaceae</taxon>
        <taxon>Acidiferrimicrobium</taxon>
    </lineage>
</organism>
<keyword evidence="1 5" id="KW-0963">Cytoplasm</keyword>
<comment type="similarity">
    <text evidence="5">Belongs to the methyltransferase superfamily. Tam family.</text>
</comment>
<dbReference type="GO" id="GO:0030798">
    <property type="term" value="F:trans-aconitate 2-methyltransferase activity"/>
    <property type="evidence" value="ECO:0007669"/>
    <property type="project" value="UniProtKB-EC"/>
</dbReference>
<dbReference type="InterPro" id="IPR023149">
    <property type="entry name" value="Trans_acon_MeTrfase_C"/>
</dbReference>
<dbReference type="HAMAP" id="MF_00560">
    <property type="entry name" value="Tran_acon_Me_trans"/>
    <property type="match status" value="1"/>
</dbReference>
<evidence type="ECO:0000256" key="1">
    <source>
        <dbReference type="ARBA" id="ARBA00022490"/>
    </source>
</evidence>
<dbReference type="InterPro" id="IPR023506">
    <property type="entry name" value="Trans-aconitate_MeTrfase"/>
</dbReference>
<dbReference type="EC" id="2.1.1.144" evidence="5"/>
<evidence type="ECO:0000256" key="5">
    <source>
        <dbReference type="HAMAP-Rule" id="MF_00560"/>
    </source>
</evidence>
<evidence type="ECO:0000259" key="6">
    <source>
        <dbReference type="Pfam" id="PF13649"/>
    </source>
</evidence>
<evidence type="ECO:0000256" key="2">
    <source>
        <dbReference type="ARBA" id="ARBA00022603"/>
    </source>
</evidence>
<dbReference type="InterPro" id="IPR041698">
    <property type="entry name" value="Methyltransf_25"/>
</dbReference>
<dbReference type="Proteomes" id="UP000437736">
    <property type="component" value="Unassembled WGS sequence"/>
</dbReference>
<accession>A0ABW9QUA4</accession>
<dbReference type="SUPFAM" id="SSF53335">
    <property type="entry name" value="S-adenosyl-L-methionine-dependent methyltransferases"/>
    <property type="match status" value="1"/>
</dbReference>
<sequence>MWDPARYLAFAGERERPFHELVSRIRTEPAGLVVDLGCGPGSATAQLADRWPDARVVGVDSSPEMIARAEERARPPRLTFVRADVTAWEPDGTPDVIVANALWQWVPSHLEVLGRLATRLAVGGTIAFQVPGNFDAPSHTLLRTLASSGRWPLPAGLLRAAPVLEPAGYLGLLARLGLEADVWETTYLHVLHGADPVLDWVRGTALRPVLGALAPEAAAEFEAAYGAALRAAYPADDAGRTVLPFRRIFAVGYRRAEGTR</sequence>
<evidence type="ECO:0000256" key="4">
    <source>
        <dbReference type="ARBA" id="ARBA00022691"/>
    </source>
</evidence>
<gene>
    <name evidence="5" type="primary">tam</name>
    <name evidence="7" type="ORF">GHK86_09355</name>
</gene>
<proteinExistence type="inferred from homology"/>
<dbReference type="Gene3D" id="3.40.50.150">
    <property type="entry name" value="Vaccinia Virus protein VP39"/>
    <property type="match status" value="1"/>
</dbReference>
<name>A0ABW9QUA4_9ACTN</name>
<comment type="caution">
    <text evidence="7">The sequence shown here is derived from an EMBL/GenBank/DDBJ whole genome shotgun (WGS) entry which is preliminary data.</text>
</comment>
<comment type="function">
    <text evidence="5">Catalyzes the S-adenosylmethionine monomethyl esterification of trans-aconitate.</text>
</comment>
<dbReference type="InterPro" id="IPR029063">
    <property type="entry name" value="SAM-dependent_MTases_sf"/>
</dbReference>
<keyword evidence="2 5" id="KW-0489">Methyltransferase</keyword>
<dbReference type="Gene3D" id="1.10.150.290">
    <property type="entry name" value="S-adenosyl-L-methionine-dependent methyltransferases"/>
    <property type="match status" value="1"/>
</dbReference>
<evidence type="ECO:0000313" key="7">
    <source>
        <dbReference type="EMBL" id="MST32921.1"/>
    </source>
</evidence>
<dbReference type="Pfam" id="PF13649">
    <property type="entry name" value="Methyltransf_25"/>
    <property type="match status" value="1"/>
</dbReference>
<reference evidence="7 8" key="1">
    <citation type="submission" date="2019-11" db="EMBL/GenBank/DDBJ databases">
        <title>Acidiferrimicrobium australis gen. nov., sp. nov., an acidophilic and obligately heterotrophic, member of the Actinobacteria that catalyses dissimilatory oxido- reduction of iron isolated from metal-rich acidic water in Chile.</title>
        <authorList>
            <person name="Gonzalez D."/>
            <person name="Huber K."/>
            <person name="Hedrich S."/>
            <person name="Rojas-Villalobos C."/>
            <person name="Quatrini R."/>
            <person name="Dinamarca M.A."/>
            <person name="Schwarz A."/>
            <person name="Canales C."/>
            <person name="Nancucheo I."/>
        </authorList>
    </citation>
    <scope>NUCLEOTIDE SEQUENCE [LARGE SCALE GENOMIC DNA]</scope>
    <source>
        <strain evidence="7 8">USS-CCA1</strain>
    </source>
</reference>
<dbReference type="CDD" id="cd02440">
    <property type="entry name" value="AdoMet_MTases"/>
    <property type="match status" value="1"/>
</dbReference>
<comment type="catalytic activity">
    <reaction evidence="5">
        <text>trans-aconitate + S-adenosyl-L-methionine = (E)-3-(methoxycarbonyl)pent-2-enedioate + S-adenosyl-L-homocysteine</text>
        <dbReference type="Rhea" id="RHEA:14969"/>
        <dbReference type="ChEBI" id="CHEBI:15708"/>
        <dbReference type="ChEBI" id="CHEBI:57470"/>
        <dbReference type="ChEBI" id="CHEBI:57856"/>
        <dbReference type="ChEBI" id="CHEBI:59789"/>
        <dbReference type="EC" id="2.1.1.144"/>
    </reaction>
</comment>